<dbReference type="Gene3D" id="3.20.20.370">
    <property type="entry name" value="Glycoside hydrolase/deacetylase"/>
    <property type="match status" value="1"/>
</dbReference>
<comment type="cofactor">
    <cofactor evidence="1">
        <name>Mg(2+)</name>
        <dbReference type="ChEBI" id="CHEBI:18420"/>
    </cofactor>
</comment>
<evidence type="ECO:0000256" key="4">
    <source>
        <dbReference type="ARBA" id="ARBA00022842"/>
    </source>
</evidence>
<keyword evidence="5" id="KW-0119">Carbohydrate metabolism</keyword>
<evidence type="ECO:0000256" key="3">
    <source>
        <dbReference type="ARBA" id="ARBA00022801"/>
    </source>
</evidence>
<evidence type="ECO:0000256" key="2">
    <source>
        <dbReference type="ARBA" id="ARBA00022723"/>
    </source>
</evidence>
<dbReference type="PANTHER" id="PTHR31609:SF1">
    <property type="entry name" value="CARBOHYDRATE DEACETYLASE"/>
    <property type="match status" value="1"/>
</dbReference>
<evidence type="ECO:0000256" key="1">
    <source>
        <dbReference type="ARBA" id="ARBA00001946"/>
    </source>
</evidence>
<comment type="caution">
    <text evidence="6">The sequence shown here is derived from an EMBL/GenBank/DDBJ whole genome shotgun (WGS) entry which is preliminary data.</text>
</comment>
<dbReference type="InterPro" id="IPR006879">
    <property type="entry name" value="YdjC-like"/>
</dbReference>
<keyword evidence="4" id="KW-0460">Magnesium</keyword>
<dbReference type="Pfam" id="PF04794">
    <property type="entry name" value="YdjC"/>
    <property type="match status" value="1"/>
</dbReference>
<organism evidence="6 7">
    <name type="scientific">Paenibacillus glycanilyticus</name>
    <dbReference type="NCBI Taxonomy" id="126569"/>
    <lineage>
        <taxon>Bacteria</taxon>
        <taxon>Bacillati</taxon>
        <taxon>Bacillota</taxon>
        <taxon>Bacilli</taxon>
        <taxon>Bacillales</taxon>
        <taxon>Paenibacillaceae</taxon>
        <taxon>Paenibacillus</taxon>
    </lineage>
</organism>
<dbReference type="SUPFAM" id="SSF88713">
    <property type="entry name" value="Glycoside hydrolase/deacetylase"/>
    <property type="match status" value="1"/>
</dbReference>
<protein>
    <recommendedName>
        <fullName evidence="8">ChbG/HpnK family deacetylase</fullName>
    </recommendedName>
</protein>
<name>A0ABQ6GL93_9BACL</name>
<keyword evidence="3" id="KW-0378">Hydrolase</keyword>
<accession>A0ABQ6GL93</accession>
<dbReference type="Proteomes" id="UP001157114">
    <property type="component" value="Unassembled WGS sequence"/>
</dbReference>
<evidence type="ECO:0008006" key="8">
    <source>
        <dbReference type="Google" id="ProtNLM"/>
    </source>
</evidence>
<reference evidence="6 7" key="1">
    <citation type="submission" date="2023-03" db="EMBL/GenBank/DDBJ databases">
        <title>Draft genome sequence of the bacteria which degrade cell wall of Tricholomamatutake.</title>
        <authorList>
            <person name="Konishi Y."/>
            <person name="Fukuta Y."/>
            <person name="Shirasaka N."/>
        </authorList>
    </citation>
    <scope>NUCLEOTIDE SEQUENCE [LARGE SCALE GENOMIC DNA]</scope>
    <source>
        <strain evidence="7">mu1</strain>
    </source>
</reference>
<dbReference type="RefSeq" id="WP_284242333.1">
    <property type="nucleotide sequence ID" value="NZ_BSSQ01000035.1"/>
</dbReference>
<gene>
    <name evidence="6" type="ORF">MU1_58670</name>
</gene>
<dbReference type="InterPro" id="IPR011330">
    <property type="entry name" value="Glyco_hydro/deAcase_b/a-brl"/>
</dbReference>
<evidence type="ECO:0000313" key="6">
    <source>
        <dbReference type="EMBL" id="GLX71517.1"/>
    </source>
</evidence>
<dbReference type="EMBL" id="BSSQ01000035">
    <property type="protein sequence ID" value="GLX71517.1"/>
    <property type="molecule type" value="Genomic_DNA"/>
</dbReference>
<proteinExistence type="predicted"/>
<keyword evidence="2" id="KW-0479">Metal-binding</keyword>
<keyword evidence="7" id="KW-1185">Reference proteome</keyword>
<evidence type="ECO:0000256" key="5">
    <source>
        <dbReference type="ARBA" id="ARBA00023277"/>
    </source>
</evidence>
<evidence type="ECO:0000313" key="7">
    <source>
        <dbReference type="Proteomes" id="UP001157114"/>
    </source>
</evidence>
<dbReference type="PANTHER" id="PTHR31609">
    <property type="entry name" value="YDJC DEACETYLASE FAMILY MEMBER"/>
    <property type="match status" value="1"/>
</dbReference>
<sequence length="263" mass="29915">MIRILLRGDDFGGSLSANQAIAEACQRGLLRNVSVMAPGPYLEQGAMLLSDCKEICFGMHITMNAEWDRAKWKPVLPCEQVPSLIDEQGYFLSHPSLMGNVNLEEAVAETLAQYDRLREVGFPISYVDEHMFFSYCVKGYAEWLDNWCRQEGLVNFHRYFRPLPRADEAAAMEFADPNDLAQIYLSKHMQDIQAAQEGLYTVILHPGLDSGEMRQFGNAELDGADIAAERDAERRMLLDPRLESLYNQYGVTSVRYDELEERS</sequence>